<dbReference type="PANTHER" id="PTHR30093">
    <property type="entry name" value="GENERAL SECRETION PATHWAY PROTEIN G"/>
    <property type="match status" value="1"/>
</dbReference>
<gene>
    <name evidence="2" type="primary">pulG_1</name>
    <name evidence="2" type="ORF">Pla175_13680</name>
</gene>
<proteinExistence type="predicted"/>
<sequence length="316" mass="33124">MSSPNRLRGFTLVELLVVIAIIGVLVAMLLPAVQAAREAARRSACQSNLRQLGVAMQLHHDAHGRLPSGGWSFVWTGDPDRGSGRDQPGGWLYNLLPYVEAREVHDLGAGAPEADKRRAAGQAAATAIAVANCPSRRGVALYPYTGTKPVLNATPAEQVVKSDYAANAGDSVTGDEGPATVEAAGAYAWGAALEATGLLYTRSEVRIAQVTDGTSKTYAIGEKRCVTEGYDWGDDQHALVGHGTDVARFAALDRSGPGSYLPPEPDGAESLSRSFGSAHPSACAFAMADGSVQSVAYDIDPGLHVRNANRNDGELE</sequence>
<dbReference type="Proteomes" id="UP000317429">
    <property type="component" value="Chromosome"/>
</dbReference>
<dbReference type="NCBIfam" id="TIGR04294">
    <property type="entry name" value="pre_pil_HX9DG"/>
    <property type="match status" value="1"/>
</dbReference>
<protein>
    <submittedName>
        <fullName evidence="2">Type II secretion system protein G</fullName>
    </submittedName>
</protein>
<dbReference type="KEGG" id="pnd:Pla175_13680"/>
<name>A0A518D942_9BACT</name>
<dbReference type="InterPro" id="IPR027558">
    <property type="entry name" value="Pre_pil_HX9DG_C"/>
</dbReference>
<evidence type="ECO:0000313" key="2">
    <source>
        <dbReference type="EMBL" id="QDU87999.1"/>
    </source>
</evidence>
<dbReference type="RefSeq" id="WP_197527318.1">
    <property type="nucleotide sequence ID" value="NZ_CP036291.1"/>
</dbReference>
<dbReference type="SUPFAM" id="SSF54523">
    <property type="entry name" value="Pili subunits"/>
    <property type="match status" value="1"/>
</dbReference>
<dbReference type="Gene3D" id="3.30.700.10">
    <property type="entry name" value="Glycoprotein, Type 4 Pilin"/>
    <property type="match status" value="1"/>
</dbReference>
<dbReference type="PROSITE" id="PS00409">
    <property type="entry name" value="PROKAR_NTER_METHYL"/>
    <property type="match status" value="1"/>
</dbReference>
<accession>A0A518D942</accession>
<dbReference type="NCBIfam" id="TIGR02532">
    <property type="entry name" value="IV_pilin_GFxxxE"/>
    <property type="match status" value="1"/>
</dbReference>
<dbReference type="Pfam" id="PF07963">
    <property type="entry name" value="N_methyl"/>
    <property type="match status" value="1"/>
</dbReference>
<feature type="domain" description="DUF1559" evidence="1">
    <location>
        <begin position="34"/>
        <end position="301"/>
    </location>
</feature>
<keyword evidence="3" id="KW-1185">Reference proteome</keyword>
<dbReference type="Pfam" id="PF07596">
    <property type="entry name" value="SBP_bac_10"/>
    <property type="match status" value="1"/>
</dbReference>
<organism evidence="2 3">
    <name type="scientific">Pirellulimonas nuda</name>
    <dbReference type="NCBI Taxonomy" id="2528009"/>
    <lineage>
        <taxon>Bacteria</taxon>
        <taxon>Pseudomonadati</taxon>
        <taxon>Planctomycetota</taxon>
        <taxon>Planctomycetia</taxon>
        <taxon>Pirellulales</taxon>
        <taxon>Lacipirellulaceae</taxon>
        <taxon>Pirellulimonas</taxon>
    </lineage>
</organism>
<evidence type="ECO:0000259" key="1">
    <source>
        <dbReference type="Pfam" id="PF07596"/>
    </source>
</evidence>
<dbReference type="InterPro" id="IPR011453">
    <property type="entry name" value="DUF1559"/>
</dbReference>
<dbReference type="EMBL" id="CP036291">
    <property type="protein sequence ID" value="QDU87999.1"/>
    <property type="molecule type" value="Genomic_DNA"/>
</dbReference>
<dbReference type="PANTHER" id="PTHR30093:SF2">
    <property type="entry name" value="TYPE II SECRETION SYSTEM PROTEIN H"/>
    <property type="match status" value="1"/>
</dbReference>
<evidence type="ECO:0000313" key="3">
    <source>
        <dbReference type="Proteomes" id="UP000317429"/>
    </source>
</evidence>
<dbReference type="InterPro" id="IPR012902">
    <property type="entry name" value="N_methyl_site"/>
</dbReference>
<reference evidence="2 3" key="1">
    <citation type="submission" date="2019-02" db="EMBL/GenBank/DDBJ databases">
        <title>Deep-cultivation of Planctomycetes and their phenomic and genomic characterization uncovers novel biology.</title>
        <authorList>
            <person name="Wiegand S."/>
            <person name="Jogler M."/>
            <person name="Boedeker C."/>
            <person name="Pinto D."/>
            <person name="Vollmers J."/>
            <person name="Rivas-Marin E."/>
            <person name="Kohn T."/>
            <person name="Peeters S.H."/>
            <person name="Heuer A."/>
            <person name="Rast P."/>
            <person name="Oberbeckmann S."/>
            <person name="Bunk B."/>
            <person name="Jeske O."/>
            <person name="Meyerdierks A."/>
            <person name="Storesund J.E."/>
            <person name="Kallscheuer N."/>
            <person name="Luecker S."/>
            <person name="Lage O.M."/>
            <person name="Pohl T."/>
            <person name="Merkel B.J."/>
            <person name="Hornburger P."/>
            <person name="Mueller R.-W."/>
            <person name="Bruemmer F."/>
            <person name="Labrenz M."/>
            <person name="Spormann A.M."/>
            <person name="Op den Camp H."/>
            <person name="Overmann J."/>
            <person name="Amann R."/>
            <person name="Jetten M.S.M."/>
            <person name="Mascher T."/>
            <person name="Medema M.H."/>
            <person name="Devos D.P."/>
            <person name="Kaster A.-K."/>
            <person name="Ovreas L."/>
            <person name="Rohde M."/>
            <person name="Galperin M.Y."/>
            <person name="Jogler C."/>
        </authorList>
    </citation>
    <scope>NUCLEOTIDE SEQUENCE [LARGE SCALE GENOMIC DNA]</scope>
    <source>
        <strain evidence="2 3">Pla175</strain>
    </source>
</reference>
<dbReference type="AlphaFoldDB" id="A0A518D942"/>
<dbReference type="InterPro" id="IPR045584">
    <property type="entry name" value="Pilin-like"/>
</dbReference>